<dbReference type="Gene3D" id="1.10.287.1080">
    <property type="entry name" value="MazG-like"/>
    <property type="match status" value="1"/>
</dbReference>
<keyword evidence="2" id="KW-0378">Hydrolase</keyword>
<organism evidence="2 3">
    <name type="scientific">candidate division WOR-3 bacterium JGI_Cruoil_03_44_89</name>
    <dbReference type="NCBI Taxonomy" id="1973748"/>
    <lineage>
        <taxon>Bacteria</taxon>
        <taxon>Bacteria division WOR-3</taxon>
    </lineage>
</organism>
<accession>A0A235BNW1</accession>
<name>A0A235BNW1_UNCW3</name>
<evidence type="ECO:0000313" key="3">
    <source>
        <dbReference type="Proteomes" id="UP000215215"/>
    </source>
</evidence>
<dbReference type="GO" id="GO:0016787">
    <property type="term" value="F:hydrolase activity"/>
    <property type="evidence" value="ECO:0007669"/>
    <property type="project" value="UniProtKB-KW"/>
</dbReference>
<dbReference type="Proteomes" id="UP000215215">
    <property type="component" value="Unassembled WGS sequence"/>
</dbReference>
<gene>
    <name evidence="2" type="ORF">CH333_09365</name>
</gene>
<reference evidence="2 3" key="1">
    <citation type="submission" date="2017-07" db="EMBL/GenBank/DDBJ databases">
        <title>Recovery of genomes from metagenomes via a dereplication, aggregation, and scoring strategy.</title>
        <authorList>
            <person name="Sieber C.M."/>
            <person name="Probst A.J."/>
            <person name="Sharrar A."/>
            <person name="Thomas B.C."/>
            <person name="Hess M."/>
            <person name="Tringe S.G."/>
            <person name="Banfield J.F."/>
        </authorList>
    </citation>
    <scope>NUCLEOTIDE SEQUENCE [LARGE SCALE GENOMIC DNA]</scope>
    <source>
        <strain evidence="2">JGI_Cruoil_03_44_89</strain>
    </source>
</reference>
<dbReference type="AlphaFoldDB" id="A0A235BNW1"/>
<evidence type="ECO:0000313" key="2">
    <source>
        <dbReference type="EMBL" id="OYD14008.1"/>
    </source>
</evidence>
<protein>
    <submittedName>
        <fullName evidence="2">Nucleotide pyrophosphohydrolase</fullName>
    </submittedName>
</protein>
<dbReference type="PANTHER" id="PTHR42702">
    <property type="entry name" value="NUCLEOTIDE PYROPHOSPHOHYDROLASE"/>
    <property type="match status" value="1"/>
</dbReference>
<feature type="domain" description="NTP pyrophosphohydrolase MazG-like" evidence="1">
    <location>
        <begin position="27"/>
        <end position="82"/>
    </location>
</feature>
<dbReference type="Pfam" id="PF03819">
    <property type="entry name" value="MazG"/>
    <property type="match status" value="1"/>
</dbReference>
<sequence length="91" mass="10208">MTIGEFQKKIEEIYLKKDASRGVEGTFIWFVEEVGELARAIRNEGNFEEELADCAAWLFSIANILGVNMEDAVRKYENGCPKCGKIPCICG</sequence>
<dbReference type="CDD" id="cd11535">
    <property type="entry name" value="NTP-PPase_SsMazG"/>
    <property type="match status" value="1"/>
</dbReference>
<dbReference type="PANTHER" id="PTHR42702:SF1">
    <property type="entry name" value="REGULATORY PROTEIN FOR BETA-LACTAMASE"/>
    <property type="match status" value="1"/>
</dbReference>
<dbReference type="SUPFAM" id="SSF101386">
    <property type="entry name" value="all-alpha NTP pyrophosphatases"/>
    <property type="match status" value="1"/>
</dbReference>
<evidence type="ECO:0000259" key="1">
    <source>
        <dbReference type="Pfam" id="PF03819"/>
    </source>
</evidence>
<dbReference type="InterPro" id="IPR004518">
    <property type="entry name" value="MazG-like_dom"/>
</dbReference>
<dbReference type="EMBL" id="NOZQ01000209">
    <property type="protein sequence ID" value="OYD14008.1"/>
    <property type="molecule type" value="Genomic_DNA"/>
</dbReference>
<comment type="caution">
    <text evidence="2">The sequence shown here is derived from an EMBL/GenBank/DDBJ whole genome shotgun (WGS) entry which is preliminary data.</text>
</comment>
<proteinExistence type="predicted"/>